<gene>
    <name evidence="3" type="ORF">Thi970DRAFT_00298</name>
</gene>
<reference evidence="4" key="1">
    <citation type="submission" date="2011-06" db="EMBL/GenBank/DDBJ databases">
        <authorList>
            <consortium name="US DOE Joint Genome Institute (JGI-PGF)"/>
            <person name="Lucas S."/>
            <person name="Han J."/>
            <person name="Lapidus A."/>
            <person name="Cheng J.-F."/>
            <person name="Goodwin L."/>
            <person name="Pitluck S."/>
            <person name="Peters L."/>
            <person name="Land M.L."/>
            <person name="Hauser L."/>
            <person name="Vogl K."/>
            <person name="Liu Z."/>
            <person name="Overmann J."/>
            <person name="Frigaard N.-U."/>
            <person name="Bryant D.A."/>
            <person name="Woyke T.J."/>
        </authorList>
    </citation>
    <scope>NUCLEOTIDE SEQUENCE [LARGE SCALE GENOMIC DNA]</scope>
    <source>
        <strain evidence="4">970</strain>
    </source>
</reference>
<dbReference type="AlphaFoldDB" id="H8YVZ6"/>
<sequence length="948" mass="101889">MSDTTEGPPLVDIKATARAALTSADAVLSRWLPGGKRQGPEYLARNPRRTDNNPGSFSVNTQTGAWSDFATGDAGGDLVSLVAYLEGTDSQGEAAHRLANALGITATVALNRSDNSATVTEKARANGHQRPEVTPAPAPKATMSPIPESALAARQRAHHTHGEPSAEWCYRSPDGQPLAFVQRFDLNGERKQFSPQSWNGSSWIRKAPPEPRPLYGLDRLAAKPEAAALVCEGEKAADAAAALVPEAVCIASMNGAKAAAKTDWTPLKGRRVLVWPDNDEPGALYANNAKSLAYLAGAESVAILDLESLAPDLPPGWDAADALADDWTPERFAEVARWRDFPSPLDKSRRTERTRRTASNGAALSGSPAENPERTERTEKPKPEVERPGYAVHDQRTGFGPAGLWWHGIKDEAEVDQWICTPLHADAMSASDTDTEHGLLLRFRNAAGRWREWSMPMALLKGSGEELRGELLALGVRIDPMSHRLLNGYLMSRYPKRRVLAATETGWHMAGKVFVLPHRIIGNGDVRFQSEHAQHDEFTTGGTLDAWRSEIAARCIGNPILALAVSASLAGPLLAKVHRTSGGFHLVGDSSTGKSTALSCGASVWGGPGFVRTWRATSNGLEGIAAALNDTALILDEISEADPRELGAVIYAIGNGTGKSRASRTGGARAVRRWRVMLLSSGERTIGATMLEGGKRAKAGQEARLLDIPCSRRFGLFDELHGLDNGRQLSDTLRTAAATHFGHAGPAFVQALVADGSGDAGELLAAIQARGEFAAESSLEGRAAGAFALAALAGELATLYGITDWPEELAIKAAATAYQAWKEQRGKGHTETRQILEAVEDFIAKHGDSRFSHVLAGDSGPMIRDRAGWFRDDDDGTDDNGVKRKKRVYLFTSAGLREATTGFDFRRVLDALDAAGWIADRDEGKRYKTTKVQGRTQHPYAIAPRCEP</sequence>
<proteinExistence type="predicted"/>
<dbReference type="eggNOG" id="COG4643">
    <property type="taxonomic scope" value="Bacteria"/>
</dbReference>
<dbReference type="OrthoDB" id="784829at2"/>
<dbReference type="EMBL" id="JH603164">
    <property type="protein sequence ID" value="EIC23787.1"/>
    <property type="molecule type" value="Genomic_DNA"/>
</dbReference>
<feature type="region of interest" description="Disordered" evidence="1">
    <location>
        <begin position="151"/>
        <end position="170"/>
    </location>
</feature>
<keyword evidence="3" id="KW-0067">ATP-binding</keyword>
<reference evidence="3 4" key="2">
    <citation type="submission" date="2011-11" db="EMBL/GenBank/DDBJ databases">
        <authorList>
            <consortium name="US DOE Joint Genome Institute"/>
            <person name="Lucas S."/>
            <person name="Han J."/>
            <person name="Lapidus A."/>
            <person name="Cheng J.-F."/>
            <person name="Goodwin L."/>
            <person name="Pitluck S."/>
            <person name="Peters L."/>
            <person name="Ovchinnikova G."/>
            <person name="Zhang X."/>
            <person name="Detter J.C."/>
            <person name="Han C."/>
            <person name="Tapia R."/>
            <person name="Land M."/>
            <person name="Hauser L."/>
            <person name="Kyrpides N."/>
            <person name="Ivanova N."/>
            <person name="Pagani I."/>
            <person name="Vogl K."/>
            <person name="Liu Z."/>
            <person name="Overmann J."/>
            <person name="Frigaard N.-U."/>
            <person name="Bryant D."/>
            <person name="Woyke T."/>
        </authorList>
    </citation>
    <scope>NUCLEOTIDE SEQUENCE [LARGE SCALE GENOMIC DNA]</scope>
    <source>
        <strain evidence="3 4">970</strain>
    </source>
</reference>
<feature type="compositionally biased region" description="Basic and acidic residues" evidence="1">
    <location>
        <begin position="371"/>
        <end position="387"/>
    </location>
</feature>
<dbReference type="GO" id="GO:0006260">
    <property type="term" value="P:DNA replication"/>
    <property type="evidence" value="ECO:0007669"/>
    <property type="project" value="InterPro"/>
</dbReference>
<dbReference type="RefSeq" id="WP_009146761.1">
    <property type="nucleotide sequence ID" value="NZ_CP121471.1"/>
</dbReference>
<keyword evidence="3" id="KW-0378">Hydrolase</keyword>
<evidence type="ECO:0000313" key="3">
    <source>
        <dbReference type="EMBL" id="EIC23787.1"/>
    </source>
</evidence>
<dbReference type="Proteomes" id="UP000002964">
    <property type="component" value="Unassembled WGS sequence"/>
</dbReference>
<feature type="region of interest" description="Disordered" evidence="1">
    <location>
        <begin position="343"/>
        <end position="395"/>
    </location>
</feature>
<dbReference type="Pfam" id="PF06048">
    <property type="entry name" value="DUF927"/>
    <property type="match status" value="1"/>
</dbReference>
<protein>
    <submittedName>
        <fullName evidence="3">DNA/RNA helicase, superfamily II</fullName>
    </submittedName>
</protein>
<dbReference type="STRING" id="631362.Thi970DRAFT_00298"/>
<keyword evidence="4" id="KW-1185">Reference proteome</keyword>
<evidence type="ECO:0000256" key="1">
    <source>
        <dbReference type="SAM" id="MobiDB-lite"/>
    </source>
</evidence>
<keyword evidence="3" id="KW-0347">Helicase</keyword>
<feature type="compositionally biased region" description="Basic and acidic residues" evidence="1">
    <location>
        <begin position="343"/>
        <end position="355"/>
    </location>
</feature>
<evidence type="ECO:0000259" key="2">
    <source>
        <dbReference type="Pfam" id="PF06048"/>
    </source>
</evidence>
<organism evidence="3 4">
    <name type="scientific">Thiorhodovibrio frisius</name>
    <dbReference type="NCBI Taxonomy" id="631362"/>
    <lineage>
        <taxon>Bacteria</taxon>
        <taxon>Pseudomonadati</taxon>
        <taxon>Pseudomonadota</taxon>
        <taxon>Gammaproteobacteria</taxon>
        <taxon>Chromatiales</taxon>
        <taxon>Chromatiaceae</taxon>
        <taxon>Thiorhodovibrio</taxon>
    </lineage>
</organism>
<dbReference type="Gene3D" id="3.90.580.10">
    <property type="entry name" value="Zinc finger, CHC2-type domain"/>
    <property type="match status" value="1"/>
</dbReference>
<feature type="region of interest" description="Disordered" evidence="1">
    <location>
        <begin position="35"/>
        <end position="57"/>
    </location>
</feature>
<dbReference type="GO" id="GO:0003677">
    <property type="term" value="F:DNA binding"/>
    <property type="evidence" value="ECO:0007669"/>
    <property type="project" value="InterPro"/>
</dbReference>
<dbReference type="eggNOG" id="COG3598">
    <property type="taxonomic scope" value="Bacteria"/>
</dbReference>
<dbReference type="SUPFAM" id="SSF57783">
    <property type="entry name" value="Zinc beta-ribbon"/>
    <property type="match status" value="1"/>
</dbReference>
<dbReference type="eggNOG" id="COG5519">
    <property type="taxonomic scope" value="Bacteria"/>
</dbReference>
<keyword evidence="3" id="KW-0547">Nucleotide-binding</keyword>
<feature type="region of interest" description="Disordered" evidence="1">
    <location>
        <begin position="115"/>
        <end position="144"/>
    </location>
</feature>
<feature type="domain" description="DUF927" evidence="2">
    <location>
        <begin position="403"/>
        <end position="672"/>
    </location>
</feature>
<accession>H8YVZ6</accession>
<dbReference type="HOGENOM" id="CLU_005630_3_2_6"/>
<dbReference type="InterPro" id="IPR036977">
    <property type="entry name" value="DNA_primase_Znf_CHC2"/>
</dbReference>
<evidence type="ECO:0000313" key="4">
    <source>
        <dbReference type="Proteomes" id="UP000002964"/>
    </source>
</evidence>
<dbReference type="GO" id="GO:0008270">
    <property type="term" value="F:zinc ion binding"/>
    <property type="evidence" value="ECO:0007669"/>
    <property type="project" value="InterPro"/>
</dbReference>
<dbReference type="GO" id="GO:0004386">
    <property type="term" value="F:helicase activity"/>
    <property type="evidence" value="ECO:0007669"/>
    <property type="project" value="UniProtKB-KW"/>
</dbReference>
<dbReference type="InterPro" id="IPR009270">
    <property type="entry name" value="DUF927"/>
</dbReference>
<name>H8YVZ6_9GAMM</name>